<accession>A0ABV8LPK3</accession>
<evidence type="ECO:0000313" key="4">
    <source>
        <dbReference type="EMBL" id="MFC4132685.1"/>
    </source>
</evidence>
<dbReference type="Gene3D" id="3.40.50.12780">
    <property type="entry name" value="N-terminal domain of ligase-like"/>
    <property type="match status" value="1"/>
</dbReference>
<dbReference type="InterPro" id="IPR042099">
    <property type="entry name" value="ANL_N_sf"/>
</dbReference>
<comment type="caution">
    <text evidence="4">The sequence shown here is derived from an EMBL/GenBank/DDBJ whole genome shotgun (WGS) entry which is preliminary data.</text>
</comment>
<keyword evidence="1" id="KW-0596">Phosphopantetheine</keyword>
<dbReference type="SUPFAM" id="SSF56801">
    <property type="entry name" value="Acetyl-CoA synthetase-like"/>
    <property type="match status" value="1"/>
</dbReference>
<dbReference type="SUPFAM" id="SSF47336">
    <property type="entry name" value="ACP-like"/>
    <property type="match status" value="1"/>
</dbReference>
<dbReference type="PANTHER" id="PTHR45527">
    <property type="entry name" value="NONRIBOSOMAL PEPTIDE SYNTHETASE"/>
    <property type="match status" value="1"/>
</dbReference>
<dbReference type="Proteomes" id="UP001595816">
    <property type="component" value="Unassembled WGS sequence"/>
</dbReference>
<evidence type="ECO:0000313" key="5">
    <source>
        <dbReference type="Proteomes" id="UP001595816"/>
    </source>
</evidence>
<evidence type="ECO:0000259" key="3">
    <source>
        <dbReference type="PROSITE" id="PS50075"/>
    </source>
</evidence>
<dbReference type="Gene3D" id="3.40.50.1820">
    <property type="entry name" value="alpha/beta hydrolase"/>
    <property type="match status" value="1"/>
</dbReference>
<feature type="domain" description="Carrier" evidence="3">
    <location>
        <begin position="489"/>
        <end position="564"/>
    </location>
</feature>
<evidence type="ECO:0000256" key="1">
    <source>
        <dbReference type="ARBA" id="ARBA00022450"/>
    </source>
</evidence>
<proteinExistence type="predicted"/>
<evidence type="ECO:0000256" key="2">
    <source>
        <dbReference type="ARBA" id="ARBA00022553"/>
    </source>
</evidence>
<dbReference type="InterPro" id="IPR006162">
    <property type="entry name" value="Ppantetheine_attach_site"/>
</dbReference>
<dbReference type="InterPro" id="IPR025110">
    <property type="entry name" value="AMP-bd_C"/>
</dbReference>
<dbReference type="EMBL" id="JBHSAY010000009">
    <property type="protein sequence ID" value="MFC4132685.1"/>
    <property type="molecule type" value="Genomic_DNA"/>
</dbReference>
<dbReference type="Pfam" id="PF13193">
    <property type="entry name" value="AMP-binding_C"/>
    <property type="match status" value="1"/>
</dbReference>
<protein>
    <submittedName>
        <fullName evidence="4">Non-ribosomal peptide synthetase</fullName>
    </submittedName>
</protein>
<dbReference type="PROSITE" id="PS00012">
    <property type="entry name" value="PHOSPHOPANTETHEINE"/>
    <property type="match status" value="1"/>
</dbReference>
<keyword evidence="5" id="KW-1185">Reference proteome</keyword>
<reference evidence="5" key="1">
    <citation type="journal article" date="2019" name="Int. J. Syst. Evol. Microbiol.">
        <title>The Global Catalogue of Microorganisms (GCM) 10K type strain sequencing project: providing services to taxonomists for standard genome sequencing and annotation.</title>
        <authorList>
            <consortium name="The Broad Institute Genomics Platform"/>
            <consortium name="The Broad Institute Genome Sequencing Center for Infectious Disease"/>
            <person name="Wu L."/>
            <person name="Ma J."/>
        </authorList>
    </citation>
    <scope>NUCLEOTIDE SEQUENCE [LARGE SCALE GENOMIC DNA]</scope>
    <source>
        <strain evidence="5">CGMCC 4.7289</strain>
    </source>
</reference>
<dbReference type="PROSITE" id="PS00455">
    <property type="entry name" value="AMP_BINDING"/>
    <property type="match status" value="1"/>
</dbReference>
<keyword evidence="2" id="KW-0597">Phosphoprotein</keyword>
<gene>
    <name evidence="4" type="ORF">ACFOZ4_18920</name>
</gene>
<dbReference type="InterPro" id="IPR009081">
    <property type="entry name" value="PP-bd_ACP"/>
</dbReference>
<dbReference type="RefSeq" id="WP_253752798.1">
    <property type="nucleotide sequence ID" value="NZ_JAMZDZ010000001.1"/>
</dbReference>
<dbReference type="InterPro" id="IPR000873">
    <property type="entry name" value="AMP-dep_synth/lig_dom"/>
</dbReference>
<organism evidence="4 5">
    <name type="scientific">Hamadaea flava</name>
    <dbReference type="NCBI Taxonomy" id="1742688"/>
    <lineage>
        <taxon>Bacteria</taxon>
        <taxon>Bacillati</taxon>
        <taxon>Actinomycetota</taxon>
        <taxon>Actinomycetes</taxon>
        <taxon>Micromonosporales</taxon>
        <taxon>Micromonosporaceae</taxon>
        <taxon>Hamadaea</taxon>
    </lineage>
</organism>
<sequence>MDTDDLGAAFRRAVTAHGARPAVVAGPRTLTYAELGVLARETAQRLGPSPGTVGVLARHDPGTVVAMLGVWLAGGAYCPIDPAFPTDRRAALLAHCSFLLDPVSGLVDPVSGLVDPVSRLVDPVSRQITDLGRILAQDSTQIPDPVASEPVDREPVAYVLFTSGSTGTPKGVLTPQRAITAAVRSLTELFEITPEDRVLQFASLNWDTCFEEILPTLTSGAALVFHPDAHSGSFRRFLRLLETERITVIDLPTAYWHELVNHLTEEEAALPECVRLVVIGGEAASPARVADWSGPRTKHARLLNTYGCTETTLITHAVDLDGTDGVVPIGRALPHVVERVTEDGELVVGGPSVALGYLGVQSERFAGGFFHTGDRVSRRPDGVLVHEGRIDDEIKIRGVRVHPAEVEAYVAAHPAVAAVAVAGVRVADHTALVAYVVPRPGAATTTLAADVLAHLRGTVPNHLIPSRVQVVPSLAHTASGKVDRRRTKEAAAMPVDGVSQIFGRVLERPEVAADADFFALGGDSLLATRVLSAVAREYGVELTFEDFLLAPSPAALAGRIAGVAR</sequence>
<name>A0ABV8LPK3_9ACTN</name>
<dbReference type="PROSITE" id="PS50075">
    <property type="entry name" value="CARRIER"/>
    <property type="match status" value="1"/>
</dbReference>
<dbReference type="Pfam" id="PF00501">
    <property type="entry name" value="AMP-binding"/>
    <property type="match status" value="1"/>
</dbReference>
<dbReference type="InterPro" id="IPR020806">
    <property type="entry name" value="PKS_PP-bd"/>
</dbReference>
<dbReference type="InterPro" id="IPR045851">
    <property type="entry name" value="AMP-bd_C_sf"/>
</dbReference>
<dbReference type="InterPro" id="IPR036736">
    <property type="entry name" value="ACP-like_sf"/>
</dbReference>
<dbReference type="Pfam" id="PF00550">
    <property type="entry name" value="PP-binding"/>
    <property type="match status" value="1"/>
</dbReference>
<dbReference type="PANTHER" id="PTHR45527:SF1">
    <property type="entry name" value="FATTY ACID SYNTHASE"/>
    <property type="match status" value="1"/>
</dbReference>
<dbReference type="SMART" id="SM00823">
    <property type="entry name" value="PKS_PP"/>
    <property type="match status" value="1"/>
</dbReference>
<dbReference type="Gene3D" id="3.30.300.30">
    <property type="match status" value="1"/>
</dbReference>
<dbReference type="InterPro" id="IPR029058">
    <property type="entry name" value="AB_hydrolase_fold"/>
</dbReference>
<dbReference type="InterPro" id="IPR020845">
    <property type="entry name" value="AMP-binding_CS"/>
</dbReference>